<dbReference type="PANTHER" id="PTHR12305:SF60">
    <property type="entry name" value="PHOSPHATIDYLINOSITOL 3,4,5-TRISPHOSPHATE 3-PHOSPHATASE TPTE2-RELATED"/>
    <property type="match status" value="1"/>
</dbReference>
<dbReference type="GO" id="GO:0005829">
    <property type="term" value="C:cytosol"/>
    <property type="evidence" value="ECO:0007669"/>
    <property type="project" value="TreeGrafter"/>
</dbReference>
<proteinExistence type="predicted"/>
<name>A0AAV9XX37_9CRYT</name>
<evidence type="ECO:0000259" key="3">
    <source>
        <dbReference type="PROSITE" id="PS50056"/>
    </source>
</evidence>
<evidence type="ECO:0000313" key="6">
    <source>
        <dbReference type="Proteomes" id="UP001311799"/>
    </source>
</evidence>
<accession>A0AAV9XX37</accession>
<reference evidence="5 6" key="1">
    <citation type="submission" date="2023-10" db="EMBL/GenBank/DDBJ databases">
        <title>Comparative genomics analysis reveals potential genetic determinants of host preference in Cryptosporidium xiaoi.</title>
        <authorList>
            <person name="Xiao L."/>
            <person name="Li J."/>
        </authorList>
    </citation>
    <scope>NUCLEOTIDE SEQUENCE [LARGE SCALE GENOMIC DNA]</scope>
    <source>
        <strain evidence="5 6">52996</strain>
    </source>
</reference>
<dbReference type="PROSITE" id="PS00383">
    <property type="entry name" value="TYR_PHOSPHATASE_1"/>
    <property type="match status" value="1"/>
</dbReference>
<comment type="caution">
    <text evidence="5">The sequence shown here is derived from an EMBL/GenBank/DDBJ whole genome shotgun (WGS) entry which is preliminary data.</text>
</comment>
<organism evidence="5 6">
    <name type="scientific">Cryptosporidium xiaoi</name>
    <dbReference type="NCBI Taxonomy" id="659607"/>
    <lineage>
        <taxon>Eukaryota</taxon>
        <taxon>Sar</taxon>
        <taxon>Alveolata</taxon>
        <taxon>Apicomplexa</taxon>
        <taxon>Conoidasida</taxon>
        <taxon>Coccidia</taxon>
        <taxon>Eucoccidiorida</taxon>
        <taxon>Eimeriorina</taxon>
        <taxon>Cryptosporidiidae</taxon>
        <taxon>Cryptosporidium</taxon>
    </lineage>
</organism>
<dbReference type="Pfam" id="PF22785">
    <property type="entry name" value="Tc-R-P"/>
    <property type="match status" value="1"/>
</dbReference>
<feature type="transmembrane region" description="Helical" evidence="2">
    <location>
        <begin position="81"/>
        <end position="100"/>
    </location>
</feature>
<gene>
    <name evidence="5" type="ORF">RS030_223488</name>
</gene>
<dbReference type="InterPro" id="IPR029021">
    <property type="entry name" value="Prot-tyrosine_phosphatase-like"/>
</dbReference>
<sequence length="771" mass="89465">MSVNLLISLKQKKIFESGGNTNAKLALNKVVRTASSPLVHSMIITLCVIHIVLSTLIVITREMGKFVHYYENYAHMLINRILSVYCLYDSAVIFTYVLKLVRTNYKSDFSNYRYTILRNVIEFCINIFVSITAITSRFNYIIGIGKLIGYMVNLRRLTIILRKQVGQNKRFYTSGEYCLDLVYITDRIIAMGLPAFNIEAIYRNPISEVSAFFSTKYPKKHMIINLCNERELYPLDYFHNIISCPFPDHQVPTIGSLFIVCFIILNYLVSKKDNVVAIHCKGGKGRTGMVVVAWLLYSRLCTTLEEALVYYSHRRTDFSIPGRVKTIKNPSQIRFMQYFFFLMKNSFPSSVDKLGSDFFLEDLQRGFKSGYSWNVSISGLRRTNRKGEKRNWKVLDLIKDRCLYIPPCLIKSAKIKPISIEIEDNSQGSNFNIEPQQYEWRIYLHSEYNHNGDYLIRNTSSNTDFSLKASYIYDNISSEFNIKEEDYSVYVLSNASSENCNSLIDHFNGQKENIITSLKSRIESLLIDLKTQPFENGIISRYDDFYGESQVWLDREFAIKIFGTHESDKSLSFLSSNFISDGETNRPPISYSRLDSNESGLSELNRISHNYSENRVQKVRRKISQSLNETFRESNATLDSHESSHLLRSVSLIDISNPESRRYLNKDTITALNSPYRDIVGYPIKKMREWGAVGQVTPRFGVPLAHIWLHPALLHTTGDSNVWTFYVEWEEKSCNWIIRDCYITIQLNNREIDIRSPRFTNARTKITFQYY</sequence>
<keyword evidence="2 5" id="KW-0812">Transmembrane</keyword>
<evidence type="ECO:0000256" key="1">
    <source>
        <dbReference type="ARBA" id="ARBA00022801"/>
    </source>
</evidence>
<dbReference type="InterPro" id="IPR036860">
    <property type="entry name" value="SH2_dom_sf"/>
</dbReference>
<protein>
    <submittedName>
        <fullName evidence="5">Membrane bound phosphatase with 3 transmembrane domains and a dual specificity phosphatase</fullName>
    </submittedName>
</protein>
<dbReference type="Proteomes" id="UP001311799">
    <property type="component" value="Unassembled WGS sequence"/>
</dbReference>
<dbReference type="InterPro" id="IPR051281">
    <property type="entry name" value="Dual-spec_lipid-protein_phosph"/>
</dbReference>
<keyword evidence="2" id="KW-0472">Membrane</keyword>
<evidence type="ECO:0000313" key="5">
    <source>
        <dbReference type="EMBL" id="KAK6589173.1"/>
    </source>
</evidence>
<dbReference type="EMBL" id="JAWDEY010000014">
    <property type="protein sequence ID" value="KAK6589173.1"/>
    <property type="molecule type" value="Genomic_DNA"/>
</dbReference>
<evidence type="ECO:0000256" key="2">
    <source>
        <dbReference type="SAM" id="Phobius"/>
    </source>
</evidence>
<dbReference type="PROSITE" id="PS50056">
    <property type="entry name" value="TYR_PHOSPHATASE_2"/>
    <property type="match status" value="1"/>
</dbReference>
<feature type="transmembrane region" description="Helical" evidence="2">
    <location>
        <begin position="38"/>
        <end position="60"/>
    </location>
</feature>
<dbReference type="PANTHER" id="PTHR12305">
    <property type="entry name" value="PHOSPHATASE WITH HOMOLOGY TO TENSIN"/>
    <property type="match status" value="1"/>
</dbReference>
<dbReference type="InterPro" id="IPR029023">
    <property type="entry name" value="Tensin_phosphatase"/>
</dbReference>
<evidence type="ECO:0000259" key="4">
    <source>
        <dbReference type="PROSITE" id="PS51181"/>
    </source>
</evidence>
<dbReference type="InterPro" id="IPR000387">
    <property type="entry name" value="Tyr_Pase_dom"/>
</dbReference>
<dbReference type="PROSITE" id="PS51181">
    <property type="entry name" value="PPASE_TENSIN"/>
    <property type="match status" value="1"/>
</dbReference>
<dbReference type="Gene3D" id="3.90.190.10">
    <property type="entry name" value="Protein tyrosine phosphatase superfamily"/>
    <property type="match status" value="1"/>
</dbReference>
<dbReference type="AlphaFoldDB" id="A0AAV9XX37"/>
<feature type="domain" description="Tyrosine specific protein phosphatases" evidence="3">
    <location>
        <begin position="276"/>
        <end position="315"/>
    </location>
</feature>
<dbReference type="InterPro" id="IPR016130">
    <property type="entry name" value="Tyr_Pase_AS"/>
</dbReference>
<feature type="domain" description="Phosphatase tensin-type" evidence="4">
    <location>
        <begin position="170"/>
        <end position="346"/>
    </location>
</feature>
<keyword evidence="2" id="KW-1133">Transmembrane helix</keyword>
<keyword evidence="6" id="KW-1185">Reference proteome</keyword>
<dbReference type="SUPFAM" id="SSF52799">
    <property type="entry name" value="(Phosphotyrosine protein) phosphatases II"/>
    <property type="match status" value="1"/>
</dbReference>
<keyword evidence="1" id="KW-0378">Hydrolase</keyword>
<dbReference type="Gene3D" id="3.30.505.10">
    <property type="entry name" value="SH2 domain"/>
    <property type="match status" value="1"/>
</dbReference>
<feature type="transmembrane region" description="Helical" evidence="2">
    <location>
        <begin position="120"/>
        <end position="142"/>
    </location>
</feature>
<dbReference type="GO" id="GO:0016314">
    <property type="term" value="F:phosphatidylinositol-3,4,5-trisphosphate 3-phosphatase activity"/>
    <property type="evidence" value="ECO:0007669"/>
    <property type="project" value="TreeGrafter"/>
</dbReference>